<evidence type="ECO:0000313" key="3">
    <source>
        <dbReference type="Proteomes" id="UP000005824"/>
    </source>
</evidence>
<protein>
    <submittedName>
        <fullName evidence="2">Uncharacterized protein</fullName>
    </submittedName>
</protein>
<name>B4CVU1_9BACT</name>
<gene>
    <name evidence="2" type="ORF">CfE428DRAFT_0778</name>
</gene>
<sequence>MITPLLQTALEPVITRHRQLRALRWLVLGLALLTLGVAVVITRGTAIPAKALLATLCGAVIFLIARVLGRLWQPDFRNIARRIEEQHPELHALLITRSRAEARSQNRQVQFPPAASRAAGRCGKPQIELAGCGAGLASVESSPDRLPLCPSPRSG</sequence>
<dbReference type="InParanoid" id="B4CVU1"/>
<proteinExistence type="predicted"/>
<feature type="transmembrane region" description="Helical" evidence="1">
    <location>
        <begin position="22"/>
        <end position="41"/>
    </location>
</feature>
<dbReference type="AlphaFoldDB" id="B4CVU1"/>
<comment type="caution">
    <text evidence="2">The sequence shown here is derived from an EMBL/GenBank/DDBJ whole genome shotgun (WGS) entry which is preliminary data.</text>
</comment>
<dbReference type="RefSeq" id="WP_006978105.1">
    <property type="nucleotide sequence ID" value="NZ_ABVL01000002.1"/>
</dbReference>
<dbReference type="STRING" id="497964.CfE428DRAFT_0778"/>
<evidence type="ECO:0000313" key="2">
    <source>
        <dbReference type="EMBL" id="EDY21533.1"/>
    </source>
</evidence>
<feature type="transmembrane region" description="Helical" evidence="1">
    <location>
        <begin position="47"/>
        <end position="68"/>
    </location>
</feature>
<accession>B4CVU1</accession>
<dbReference type="Proteomes" id="UP000005824">
    <property type="component" value="Unassembled WGS sequence"/>
</dbReference>
<keyword evidence="1" id="KW-0472">Membrane</keyword>
<keyword evidence="3" id="KW-1185">Reference proteome</keyword>
<keyword evidence="1" id="KW-1133">Transmembrane helix</keyword>
<dbReference type="EMBL" id="ABVL01000002">
    <property type="protein sequence ID" value="EDY21533.1"/>
    <property type="molecule type" value="Genomic_DNA"/>
</dbReference>
<organism evidence="2 3">
    <name type="scientific">Chthoniobacter flavus Ellin428</name>
    <dbReference type="NCBI Taxonomy" id="497964"/>
    <lineage>
        <taxon>Bacteria</taxon>
        <taxon>Pseudomonadati</taxon>
        <taxon>Verrucomicrobiota</taxon>
        <taxon>Spartobacteria</taxon>
        <taxon>Chthoniobacterales</taxon>
        <taxon>Chthoniobacteraceae</taxon>
        <taxon>Chthoniobacter</taxon>
    </lineage>
</organism>
<evidence type="ECO:0000256" key="1">
    <source>
        <dbReference type="SAM" id="Phobius"/>
    </source>
</evidence>
<keyword evidence="1" id="KW-0812">Transmembrane</keyword>
<reference evidence="2 3" key="1">
    <citation type="journal article" date="2011" name="J. Bacteriol.">
        <title>Genome sequence of Chthoniobacter flavus Ellin428, an aerobic heterotrophic soil bacterium.</title>
        <authorList>
            <person name="Kant R."/>
            <person name="van Passel M.W."/>
            <person name="Palva A."/>
            <person name="Lucas S."/>
            <person name="Lapidus A."/>
            <person name="Glavina Del Rio T."/>
            <person name="Dalin E."/>
            <person name="Tice H."/>
            <person name="Bruce D."/>
            <person name="Goodwin L."/>
            <person name="Pitluck S."/>
            <person name="Larimer F.W."/>
            <person name="Land M.L."/>
            <person name="Hauser L."/>
            <person name="Sangwan P."/>
            <person name="de Vos W.M."/>
            <person name="Janssen P.H."/>
            <person name="Smidt H."/>
        </authorList>
    </citation>
    <scope>NUCLEOTIDE SEQUENCE [LARGE SCALE GENOMIC DNA]</scope>
    <source>
        <strain evidence="2 3">Ellin428</strain>
    </source>
</reference>